<evidence type="ECO:0000259" key="1">
    <source>
        <dbReference type="PROSITE" id="PS51340"/>
    </source>
</evidence>
<dbReference type="SUPFAM" id="SSF50800">
    <property type="entry name" value="PK beta-barrel domain-like"/>
    <property type="match status" value="1"/>
</dbReference>
<organism evidence="2 3">
    <name type="scientific">Halopenitus malekzadehii</name>
    <dbReference type="NCBI Taxonomy" id="1267564"/>
    <lineage>
        <taxon>Archaea</taxon>
        <taxon>Methanobacteriati</taxon>
        <taxon>Methanobacteriota</taxon>
        <taxon>Stenosarchaea group</taxon>
        <taxon>Halobacteria</taxon>
        <taxon>Halobacteriales</taxon>
        <taxon>Haloferacaceae</taxon>
        <taxon>Halopenitus</taxon>
    </lineage>
</organism>
<dbReference type="GO" id="GO:0030170">
    <property type="term" value="F:pyridoxal phosphate binding"/>
    <property type="evidence" value="ECO:0007669"/>
    <property type="project" value="InterPro"/>
</dbReference>
<dbReference type="EMBL" id="FNWU01000002">
    <property type="protein sequence ID" value="SEH45759.1"/>
    <property type="molecule type" value="Genomic_DNA"/>
</dbReference>
<dbReference type="SUPFAM" id="SSF141673">
    <property type="entry name" value="MOSC N-terminal domain-like"/>
    <property type="match status" value="1"/>
</dbReference>
<keyword evidence="3" id="KW-1185">Reference proteome</keyword>
<protein>
    <recommendedName>
        <fullName evidence="1">MOSC domain-containing protein</fullName>
    </recommendedName>
</protein>
<feature type="domain" description="MOSC" evidence="1">
    <location>
        <begin position="93"/>
        <end position="257"/>
    </location>
</feature>
<dbReference type="InterPro" id="IPR011037">
    <property type="entry name" value="Pyrv_Knase-like_insert_dom_sf"/>
</dbReference>
<dbReference type="OrthoDB" id="211216at2157"/>
<dbReference type="InterPro" id="IPR005303">
    <property type="entry name" value="MOCOS_middle"/>
</dbReference>
<dbReference type="AlphaFoldDB" id="A0A1H6I989"/>
<accession>A0A1H6I989</accession>
<dbReference type="InterPro" id="IPR005302">
    <property type="entry name" value="MoCF_Sase_C"/>
</dbReference>
<name>A0A1H6I989_9EURY</name>
<dbReference type="PROSITE" id="PS51340">
    <property type="entry name" value="MOSC"/>
    <property type="match status" value="1"/>
</dbReference>
<dbReference type="STRING" id="1267564.SAMN05192561_10270"/>
<evidence type="ECO:0000313" key="2">
    <source>
        <dbReference type="EMBL" id="SEH45759.1"/>
    </source>
</evidence>
<sequence length="259" mass="29013">MARLERIRVFPVKGLDGINVETSAIREGGTLAYDREFGLVDEDGEVSNGKDFETIHDLRADFDPGTGELHVEAPDGDRRRFALDEADERSRAGEWFSSVFDAALTLERNSSVGFVDRPDMGPSVISTETLETVAGWFDDLTVEGARRRLRANVEVSGVEPFWEDRFVGDDAPTFTVGDLRFEGVTPCARCVVPSRDPDTGEPLPEFRTRFVEKRRETFPEWADPDAFDHHYTLMIIARIPEGSRDGSISVGDEVRVVDR</sequence>
<reference evidence="2 3" key="1">
    <citation type="submission" date="2016-10" db="EMBL/GenBank/DDBJ databases">
        <authorList>
            <person name="de Groot N.N."/>
        </authorList>
    </citation>
    <scope>NUCLEOTIDE SEQUENCE [LARGE SCALE GENOMIC DNA]</scope>
    <source>
        <strain evidence="2 3">IBRC-M10418</strain>
    </source>
</reference>
<dbReference type="Pfam" id="PF03473">
    <property type="entry name" value="MOSC"/>
    <property type="match status" value="1"/>
</dbReference>
<proteinExistence type="predicted"/>
<dbReference type="Pfam" id="PF03476">
    <property type="entry name" value="MOSC_N"/>
    <property type="match status" value="1"/>
</dbReference>
<dbReference type="GO" id="GO:0030151">
    <property type="term" value="F:molybdenum ion binding"/>
    <property type="evidence" value="ECO:0007669"/>
    <property type="project" value="InterPro"/>
</dbReference>
<dbReference type="GO" id="GO:0003824">
    <property type="term" value="F:catalytic activity"/>
    <property type="evidence" value="ECO:0007669"/>
    <property type="project" value="InterPro"/>
</dbReference>
<dbReference type="RefSeq" id="WP_092815849.1">
    <property type="nucleotide sequence ID" value="NZ_FNWU01000002.1"/>
</dbReference>
<dbReference type="Proteomes" id="UP000199215">
    <property type="component" value="Unassembled WGS sequence"/>
</dbReference>
<evidence type="ECO:0000313" key="3">
    <source>
        <dbReference type="Proteomes" id="UP000199215"/>
    </source>
</evidence>
<gene>
    <name evidence="2" type="ORF">SAMN05192561_10270</name>
</gene>